<feature type="transmembrane region" description="Helical" evidence="1">
    <location>
        <begin position="110"/>
        <end position="127"/>
    </location>
</feature>
<dbReference type="PANTHER" id="PTHR30590:SF2">
    <property type="entry name" value="INNER MEMBRANE PROTEIN"/>
    <property type="match status" value="1"/>
</dbReference>
<evidence type="ECO:0000313" key="4">
    <source>
        <dbReference type="Proteomes" id="UP001432190"/>
    </source>
</evidence>
<protein>
    <submittedName>
        <fullName evidence="3">DUF418 domain-containing protein</fullName>
    </submittedName>
</protein>
<feature type="transmembrane region" description="Helical" evidence="1">
    <location>
        <begin position="351"/>
        <end position="372"/>
    </location>
</feature>
<feature type="transmembrane region" description="Helical" evidence="1">
    <location>
        <begin position="283"/>
        <end position="305"/>
    </location>
</feature>
<dbReference type="RefSeq" id="WP_328853339.1">
    <property type="nucleotide sequence ID" value="NZ_CP108084.1"/>
</dbReference>
<gene>
    <name evidence="3" type="ORF">OG994_12480</name>
</gene>
<dbReference type="InterPro" id="IPR007349">
    <property type="entry name" value="DUF418"/>
</dbReference>
<accession>A0ABZ1SET1</accession>
<dbReference type="PANTHER" id="PTHR30590">
    <property type="entry name" value="INNER MEMBRANE PROTEIN"/>
    <property type="match status" value="1"/>
</dbReference>
<feature type="transmembrane region" description="Helical" evidence="1">
    <location>
        <begin position="133"/>
        <end position="150"/>
    </location>
</feature>
<organism evidence="3 4">
    <name type="scientific">Micromonospora globbae</name>
    <dbReference type="NCBI Taxonomy" id="1894969"/>
    <lineage>
        <taxon>Bacteria</taxon>
        <taxon>Bacillati</taxon>
        <taxon>Actinomycetota</taxon>
        <taxon>Actinomycetes</taxon>
        <taxon>Micromonosporales</taxon>
        <taxon>Micromonosporaceae</taxon>
        <taxon>Micromonospora</taxon>
    </lineage>
</organism>
<evidence type="ECO:0000313" key="3">
    <source>
        <dbReference type="EMBL" id="WUP52278.1"/>
    </source>
</evidence>
<feature type="transmembrane region" description="Helical" evidence="1">
    <location>
        <begin position="155"/>
        <end position="175"/>
    </location>
</feature>
<reference evidence="3" key="1">
    <citation type="submission" date="2022-10" db="EMBL/GenBank/DDBJ databases">
        <title>The complete genomes of actinobacterial strains from the NBC collection.</title>
        <authorList>
            <person name="Joergensen T.S."/>
            <person name="Alvarez Arevalo M."/>
            <person name="Sterndorff E.B."/>
            <person name="Faurdal D."/>
            <person name="Vuksanovic O."/>
            <person name="Mourched A.-S."/>
            <person name="Charusanti P."/>
            <person name="Shaw S."/>
            <person name="Blin K."/>
            <person name="Weber T."/>
        </authorList>
    </citation>
    <scope>NUCLEOTIDE SEQUENCE</scope>
    <source>
        <strain evidence="3">NBC_00256</strain>
    </source>
</reference>
<dbReference type="Proteomes" id="UP001432190">
    <property type="component" value="Chromosome"/>
</dbReference>
<feature type="transmembrane region" description="Helical" evidence="1">
    <location>
        <begin position="216"/>
        <end position="238"/>
    </location>
</feature>
<keyword evidence="1" id="KW-0472">Membrane</keyword>
<feature type="transmembrane region" description="Helical" evidence="1">
    <location>
        <begin position="259"/>
        <end position="277"/>
    </location>
</feature>
<dbReference type="EMBL" id="CP108084">
    <property type="protein sequence ID" value="WUP52278.1"/>
    <property type="molecule type" value="Genomic_DNA"/>
</dbReference>
<keyword evidence="4" id="KW-1185">Reference proteome</keyword>
<keyword evidence="1" id="KW-0812">Transmembrane</keyword>
<feature type="domain" description="DUF418" evidence="2">
    <location>
        <begin position="237"/>
        <end position="389"/>
    </location>
</feature>
<feature type="transmembrane region" description="Helical" evidence="1">
    <location>
        <begin position="326"/>
        <end position="345"/>
    </location>
</feature>
<feature type="transmembrane region" description="Helical" evidence="1">
    <location>
        <begin position="67"/>
        <end position="90"/>
    </location>
</feature>
<evidence type="ECO:0000259" key="2">
    <source>
        <dbReference type="Pfam" id="PF04235"/>
    </source>
</evidence>
<feature type="transmembrane region" description="Helical" evidence="1">
    <location>
        <begin position="30"/>
        <end position="47"/>
    </location>
</feature>
<dbReference type="Pfam" id="PF04235">
    <property type="entry name" value="DUF418"/>
    <property type="match status" value="1"/>
</dbReference>
<name>A0ABZ1SET1_9ACTN</name>
<evidence type="ECO:0000256" key="1">
    <source>
        <dbReference type="SAM" id="Phobius"/>
    </source>
</evidence>
<proteinExistence type="predicted"/>
<keyword evidence="1" id="KW-1133">Transmembrane helix</keyword>
<dbReference type="InterPro" id="IPR052529">
    <property type="entry name" value="Bact_Transport_Assoc"/>
</dbReference>
<sequence>MSTLRPHRQGDALKAAAENNDDARINVVDALRGIALLLILLVNVWYFSSGYEFHLVDDPAYGPLDRLVAGAMELLFAMKAYLLFSFLFGYSFTLQLDSAARRGTAFSRSFLRRLSGLFVLGAVHAVLLFHGDILTTYALLGLLLLTVRRITPRTALVAAATIVGVVAFLVALAAVGGTTLVPDEAAALTAGARSTDALRGGLGDVVLEHLRSMPSMIGALAVQGPLAFAAFLVGLAAGKHRMLAAVHTHDTLLRRCERVGYPVGLAGATVFAIGGGTANMTALMVSIVTAPFLAAAYAATLLRLFTRRPRIADFLAPAGRMALTNYLSQSLICVLVFTGVGLGLTGHTSPAQTLLIALTIFLAQAVASTWWMRRFRYGPTEWALRAWTHNRRPAMRR</sequence>